<feature type="transmembrane region" description="Helical" evidence="1">
    <location>
        <begin position="167"/>
        <end position="185"/>
    </location>
</feature>
<comment type="caution">
    <text evidence="2">The sequence shown here is derived from an EMBL/GenBank/DDBJ whole genome shotgun (WGS) entry which is preliminary data.</text>
</comment>
<keyword evidence="3" id="KW-1185">Reference proteome</keyword>
<feature type="transmembrane region" description="Helical" evidence="1">
    <location>
        <begin position="221"/>
        <end position="240"/>
    </location>
</feature>
<feature type="transmembrane region" description="Helical" evidence="1">
    <location>
        <begin position="57"/>
        <end position="79"/>
    </location>
</feature>
<keyword evidence="1" id="KW-0472">Membrane</keyword>
<feature type="transmembrane region" description="Helical" evidence="1">
    <location>
        <begin position="26"/>
        <end position="45"/>
    </location>
</feature>
<name>A0A3E1R9V1_9BURK</name>
<feature type="transmembrane region" description="Helical" evidence="1">
    <location>
        <begin position="197"/>
        <end position="215"/>
    </location>
</feature>
<feature type="transmembrane region" description="Helical" evidence="1">
    <location>
        <begin position="91"/>
        <end position="112"/>
    </location>
</feature>
<dbReference type="AlphaFoldDB" id="A0A3E1R9V1"/>
<evidence type="ECO:0000256" key="1">
    <source>
        <dbReference type="SAM" id="Phobius"/>
    </source>
</evidence>
<dbReference type="Proteomes" id="UP000260665">
    <property type="component" value="Unassembled WGS sequence"/>
</dbReference>
<feature type="transmembrane region" description="Helical" evidence="1">
    <location>
        <begin position="252"/>
        <end position="275"/>
    </location>
</feature>
<sequence>MVALFMALALLAFAAQFVIDFTPDNIAASCIVLASSLAILLYILWTQAIQTHPLSTFAIFGFCVTSQLGALLAQSASGVSLTHNLRQPLDTFAWLALFQGTAMLSHALYRTFSKPQEQQRPNILRAMLQRFGLYTPPTVGTLWMLGLIGLCGQLLGSISQGAVGKIGQSFAFVAWAPFLIPMFAAEMGRAYCDKKRNYTFLFIYIGLIALLALAANARGMMLSGLMTISIFFMLRALRSLQRVTALQVGKFALLGLLVAGLSIPLSDLMVAMSIARNSRATATPMKMVEDTFYYVTQPDKLKAARESATTASRFESYDETYFDNPLLGRLMETKFHDNAMYFATRLSERDQDRLWDITGDFLWTTLPDPALKALKIKVDKDAMRFTMGDYLSHMGGAGDLGGYKTGSGFGHGLAMFGIYFPLIYFFICPILFMAVDVLSYRAAQGCVFVSALGMLGIWKMFQYGITTESLQGFFMYVVRGVPQNILMYLLTLWIARTCANALATLLGSERKHPARNRLVPG</sequence>
<feature type="transmembrane region" description="Helical" evidence="1">
    <location>
        <begin position="133"/>
        <end position="155"/>
    </location>
</feature>
<feature type="transmembrane region" description="Helical" evidence="1">
    <location>
        <begin position="485"/>
        <end position="507"/>
    </location>
</feature>
<accession>A0A3E1R9V1</accession>
<feature type="transmembrane region" description="Helical" evidence="1">
    <location>
        <begin position="413"/>
        <end position="434"/>
    </location>
</feature>
<reference evidence="2 3" key="1">
    <citation type="submission" date="2018-05" db="EMBL/GenBank/DDBJ databases">
        <title>Rhodoferax soyangensis sp.nov., isolated from an oligotrophic freshwater lake.</title>
        <authorList>
            <person name="Park M."/>
        </authorList>
    </citation>
    <scope>NUCLEOTIDE SEQUENCE [LARGE SCALE GENOMIC DNA]</scope>
    <source>
        <strain evidence="2 3">IMCC26218</strain>
    </source>
</reference>
<organism evidence="2 3">
    <name type="scientific">Rhodoferax lacus</name>
    <dbReference type="NCBI Taxonomy" id="2184758"/>
    <lineage>
        <taxon>Bacteria</taxon>
        <taxon>Pseudomonadati</taxon>
        <taxon>Pseudomonadota</taxon>
        <taxon>Betaproteobacteria</taxon>
        <taxon>Burkholderiales</taxon>
        <taxon>Comamonadaceae</taxon>
        <taxon>Rhodoferax</taxon>
    </lineage>
</organism>
<keyword evidence="1" id="KW-0812">Transmembrane</keyword>
<keyword evidence="1" id="KW-1133">Transmembrane helix</keyword>
<protein>
    <recommendedName>
        <fullName evidence="4">O-antigen polysaccharide polymerase Wzy</fullName>
    </recommendedName>
</protein>
<gene>
    <name evidence="2" type="ORF">DIC66_16580</name>
</gene>
<evidence type="ECO:0000313" key="3">
    <source>
        <dbReference type="Proteomes" id="UP000260665"/>
    </source>
</evidence>
<dbReference type="EMBL" id="QFZK01000012">
    <property type="protein sequence ID" value="RFO95802.1"/>
    <property type="molecule type" value="Genomic_DNA"/>
</dbReference>
<feature type="transmembrane region" description="Helical" evidence="1">
    <location>
        <begin position="446"/>
        <end position="465"/>
    </location>
</feature>
<evidence type="ECO:0008006" key="4">
    <source>
        <dbReference type="Google" id="ProtNLM"/>
    </source>
</evidence>
<evidence type="ECO:0000313" key="2">
    <source>
        <dbReference type="EMBL" id="RFO95802.1"/>
    </source>
</evidence>
<proteinExistence type="predicted"/>